<evidence type="ECO:0000256" key="6">
    <source>
        <dbReference type="ARBA" id="ARBA00023225"/>
    </source>
</evidence>
<keyword evidence="4" id="KW-1005">Bacterial flagellum biogenesis</keyword>
<keyword evidence="6" id="KW-1006">Bacterial flagellum protein export</keyword>
<dbReference type="GO" id="GO:0005829">
    <property type="term" value="C:cytosol"/>
    <property type="evidence" value="ECO:0007669"/>
    <property type="project" value="TreeGrafter"/>
</dbReference>
<dbReference type="PANTHER" id="PTHR34982">
    <property type="entry name" value="YOP PROTEINS TRANSLOCATION PROTEIN L"/>
    <property type="match status" value="1"/>
</dbReference>
<keyword evidence="10" id="KW-0966">Cell projection</keyword>
<dbReference type="NCBIfam" id="TIGR03825">
    <property type="entry name" value="FliH_bacil"/>
    <property type="match status" value="1"/>
</dbReference>
<keyword evidence="3" id="KW-0813">Transport</keyword>
<dbReference type="InterPro" id="IPR018035">
    <property type="entry name" value="Flagellar_FliH/T3SS_HrpE"/>
</dbReference>
<gene>
    <name evidence="10" type="primary">fliH</name>
    <name evidence="10" type="ORF">KHA93_04710</name>
</gene>
<accession>A0A942TMJ9</accession>
<dbReference type="GO" id="GO:0044781">
    <property type="term" value="P:bacterial-type flagellum organization"/>
    <property type="evidence" value="ECO:0007669"/>
    <property type="project" value="UniProtKB-KW"/>
</dbReference>
<protein>
    <recommendedName>
        <fullName evidence="7">Flagellar assembly protein FliH</fullName>
    </recommendedName>
</protein>
<keyword evidence="10" id="KW-0969">Cilium</keyword>
<dbReference type="GO" id="GO:0015031">
    <property type="term" value="P:protein transport"/>
    <property type="evidence" value="ECO:0007669"/>
    <property type="project" value="UniProtKB-KW"/>
</dbReference>
<evidence type="ECO:0000313" key="11">
    <source>
        <dbReference type="Proteomes" id="UP000682713"/>
    </source>
</evidence>
<dbReference type="InterPro" id="IPR051472">
    <property type="entry name" value="T3SS_Stator/FliH"/>
</dbReference>
<name>A0A942TMJ9_9BACI</name>
<keyword evidence="10" id="KW-0282">Flagellum</keyword>
<evidence type="ECO:0000256" key="7">
    <source>
        <dbReference type="NCBIfam" id="TIGR03825"/>
    </source>
</evidence>
<sequence>MSRIIKYNSAPLSQNDSKVIKVRSIQLPLQEHEEVASDIFLEEKEEILQNAENEANKIVENARAEANQILKQIEMRRSEWELEEKQLIDEAYEKGLQIGLEEGRRNGYVEYENLIGKAKEVVNSSKEAFKTYLESSEGTIVDIALTSAERIIHTSLEDQKERFIPLVKRALKEAKDFKEVQIHVHPLQYELLTSEKNELDAIFPPGTQCFIYPDEDLGEYSCFIESENGRIDASVSSQLVELKKNLMELLKGDD</sequence>
<keyword evidence="5" id="KW-0653">Protein transport</keyword>
<evidence type="ECO:0000256" key="8">
    <source>
        <dbReference type="SAM" id="Coils"/>
    </source>
</evidence>
<comment type="function">
    <text evidence="1">Needed for flagellar regrowth and assembly.</text>
</comment>
<reference evidence="10 11" key="1">
    <citation type="submission" date="2021-05" db="EMBL/GenBank/DDBJ databases">
        <title>Novel Bacillus species.</title>
        <authorList>
            <person name="Liu G."/>
        </authorList>
    </citation>
    <scope>NUCLEOTIDE SEQUENCE [LARGE SCALE GENOMIC DNA]</scope>
    <source>
        <strain evidence="10 11">FJAT-49732</strain>
    </source>
</reference>
<evidence type="ECO:0000256" key="1">
    <source>
        <dbReference type="ARBA" id="ARBA00003041"/>
    </source>
</evidence>
<dbReference type="Pfam" id="PF02108">
    <property type="entry name" value="FliH"/>
    <property type="match status" value="1"/>
</dbReference>
<evidence type="ECO:0000313" key="10">
    <source>
        <dbReference type="EMBL" id="MBS4198954.1"/>
    </source>
</evidence>
<dbReference type="Gene3D" id="1.20.5.620">
    <property type="entry name" value="F1F0 ATP synthase subunit B, membrane domain"/>
    <property type="match status" value="1"/>
</dbReference>
<evidence type="ECO:0000256" key="2">
    <source>
        <dbReference type="ARBA" id="ARBA00006602"/>
    </source>
</evidence>
<evidence type="ECO:0000259" key="9">
    <source>
        <dbReference type="Pfam" id="PF02108"/>
    </source>
</evidence>
<dbReference type="EMBL" id="JAGYPJ010000001">
    <property type="protein sequence ID" value="MBS4198954.1"/>
    <property type="molecule type" value="Genomic_DNA"/>
</dbReference>
<keyword evidence="11" id="KW-1185">Reference proteome</keyword>
<dbReference type="InterPro" id="IPR022524">
    <property type="entry name" value="FliH_Bacilli"/>
</dbReference>
<feature type="domain" description="Flagellar assembly protein FliH/Type III secretion system HrpE" evidence="9">
    <location>
        <begin position="115"/>
        <end position="240"/>
    </location>
</feature>
<comment type="similarity">
    <text evidence="2">Belongs to the FliH family.</text>
</comment>
<proteinExistence type="inferred from homology"/>
<dbReference type="Proteomes" id="UP000682713">
    <property type="component" value="Unassembled WGS sequence"/>
</dbReference>
<comment type="caution">
    <text evidence="10">The sequence shown here is derived from an EMBL/GenBank/DDBJ whole genome shotgun (WGS) entry which is preliminary data.</text>
</comment>
<organism evidence="10 11">
    <name type="scientific">Lederbergia citrisecunda</name>
    <dbReference type="NCBI Taxonomy" id="2833583"/>
    <lineage>
        <taxon>Bacteria</taxon>
        <taxon>Bacillati</taxon>
        <taxon>Bacillota</taxon>
        <taxon>Bacilli</taxon>
        <taxon>Bacillales</taxon>
        <taxon>Bacillaceae</taxon>
        <taxon>Lederbergia</taxon>
    </lineage>
</organism>
<evidence type="ECO:0000256" key="3">
    <source>
        <dbReference type="ARBA" id="ARBA00022448"/>
    </source>
</evidence>
<evidence type="ECO:0000256" key="4">
    <source>
        <dbReference type="ARBA" id="ARBA00022795"/>
    </source>
</evidence>
<dbReference type="PANTHER" id="PTHR34982:SF1">
    <property type="entry name" value="FLAGELLAR ASSEMBLY PROTEIN FLIH"/>
    <property type="match status" value="1"/>
</dbReference>
<dbReference type="RefSeq" id="WP_213109670.1">
    <property type="nucleotide sequence ID" value="NZ_JAGYPJ010000001.1"/>
</dbReference>
<dbReference type="AlphaFoldDB" id="A0A942TMJ9"/>
<feature type="coiled-coil region" evidence="8">
    <location>
        <begin position="41"/>
        <end position="90"/>
    </location>
</feature>
<evidence type="ECO:0000256" key="5">
    <source>
        <dbReference type="ARBA" id="ARBA00022927"/>
    </source>
</evidence>
<keyword evidence="8" id="KW-0175">Coiled coil</keyword>